<dbReference type="EMBL" id="HG994357">
    <property type="protein sequence ID" value="CAF2133300.1"/>
    <property type="molecule type" value="Genomic_DNA"/>
</dbReference>
<dbReference type="PANTHER" id="PTHR23421">
    <property type="entry name" value="BETA-GALACTOSIDASE RELATED"/>
    <property type="match status" value="1"/>
</dbReference>
<keyword evidence="2" id="KW-0326">Glycosidase</keyword>
<dbReference type="FunFam" id="2.60.120.260:FF:000037">
    <property type="entry name" value="Beta-galactosidase"/>
    <property type="match status" value="1"/>
</dbReference>
<protein>
    <submittedName>
        <fullName evidence="4">(rape) hypothetical protein</fullName>
    </submittedName>
</protein>
<dbReference type="Pfam" id="PF02140">
    <property type="entry name" value="SUEL_Lectin"/>
    <property type="match status" value="1"/>
</dbReference>
<evidence type="ECO:0000256" key="2">
    <source>
        <dbReference type="ARBA" id="ARBA00023295"/>
    </source>
</evidence>
<organism evidence="4">
    <name type="scientific">Brassica napus</name>
    <name type="common">Rape</name>
    <dbReference type="NCBI Taxonomy" id="3708"/>
    <lineage>
        <taxon>Eukaryota</taxon>
        <taxon>Viridiplantae</taxon>
        <taxon>Streptophyta</taxon>
        <taxon>Embryophyta</taxon>
        <taxon>Tracheophyta</taxon>
        <taxon>Spermatophyta</taxon>
        <taxon>Magnoliopsida</taxon>
        <taxon>eudicotyledons</taxon>
        <taxon>Gunneridae</taxon>
        <taxon>Pentapetalae</taxon>
        <taxon>rosids</taxon>
        <taxon>malvids</taxon>
        <taxon>Brassicales</taxon>
        <taxon>Brassicaceae</taxon>
        <taxon>Brassiceae</taxon>
        <taxon>Brassica</taxon>
    </lineage>
</organism>
<evidence type="ECO:0000313" key="4">
    <source>
        <dbReference type="EMBL" id="CAF2133300.1"/>
    </source>
</evidence>
<dbReference type="Proteomes" id="UP001295469">
    <property type="component" value="Chromosome A03"/>
</dbReference>
<dbReference type="GO" id="GO:0030246">
    <property type="term" value="F:carbohydrate binding"/>
    <property type="evidence" value="ECO:0007669"/>
    <property type="project" value="InterPro"/>
</dbReference>
<dbReference type="InterPro" id="IPR000922">
    <property type="entry name" value="Lectin_gal-bd_dom"/>
</dbReference>
<sequence>MRVKENGRKETTVCVGSWHIRGQELTQDTCTEAFPTKLGASIPNLGALRVVGGSIKNVGGHFESWNTGILVPVALHGLSQGKRDLSWQKWTYQVGLRGEAMNLAYPTNTPSVEWMDASLTVQKPQPLTWHKTYFDAPEGDEPLALDMEGMGKGQILVNGESIGRYWTTFATGDCGNCSYTGTYKPNKCLSGCGQPTQRYYYRDMKLSWLKPSQNLLVIFEEIGGNPSAVSLVKRSVSGVCAEKCVGKARCAVMISNTNFGKNPCPNVLKRLTVEAVCSPETSLTSWKP</sequence>
<proteinExistence type="predicted"/>
<gene>
    <name evidence="4" type="ORF">DARMORV10_A03P64190.1</name>
</gene>
<dbReference type="Pfam" id="PF21467">
    <property type="entry name" value="BetaGal_gal-bd"/>
    <property type="match status" value="1"/>
</dbReference>
<dbReference type="InterPro" id="IPR001944">
    <property type="entry name" value="Glycoside_Hdrlase_35"/>
</dbReference>
<name>A0A816WHJ8_BRANA</name>
<dbReference type="PROSITE" id="PS50228">
    <property type="entry name" value="SUEL_LECTIN"/>
    <property type="match status" value="1"/>
</dbReference>
<keyword evidence="1" id="KW-0378">Hydrolase</keyword>
<dbReference type="AlphaFoldDB" id="A0A816WHJ8"/>
<evidence type="ECO:0000259" key="3">
    <source>
        <dbReference type="PROSITE" id="PS50228"/>
    </source>
</evidence>
<dbReference type="PRINTS" id="PR00742">
    <property type="entry name" value="GLHYDRLASE35"/>
</dbReference>
<evidence type="ECO:0000256" key="1">
    <source>
        <dbReference type="ARBA" id="ARBA00022801"/>
    </source>
</evidence>
<dbReference type="Gene3D" id="2.60.120.260">
    <property type="entry name" value="Galactose-binding domain-like"/>
    <property type="match status" value="1"/>
</dbReference>
<dbReference type="GO" id="GO:0005975">
    <property type="term" value="P:carbohydrate metabolic process"/>
    <property type="evidence" value="ECO:0007669"/>
    <property type="project" value="InterPro"/>
</dbReference>
<dbReference type="SUPFAM" id="SSF49785">
    <property type="entry name" value="Galactose-binding domain-like"/>
    <property type="match status" value="1"/>
</dbReference>
<feature type="domain" description="SUEL-type lectin" evidence="3">
    <location>
        <begin position="161"/>
        <end position="278"/>
    </location>
</feature>
<accession>A0A816WHJ8</accession>
<dbReference type="InterPro" id="IPR048913">
    <property type="entry name" value="BetaGal_gal-bd"/>
</dbReference>
<reference evidence="4" key="1">
    <citation type="submission" date="2021-01" db="EMBL/GenBank/DDBJ databases">
        <authorList>
            <consortium name="Genoscope - CEA"/>
            <person name="William W."/>
        </authorList>
    </citation>
    <scope>NUCLEOTIDE SEQUENCE</scope>
</reference>
<dbReference type="InterPro" id="IPR008979">
    <property type="entry name" value="Galactose-bd-like_sf"/>
</dbReference>
<dbReference type="GO" id="GO:0004565">
    <property type="term" value="F:beta-galactosidase activity"/>
    <property type="evidence" value="ECO:0007669"/>
    <property type="project" value="UniProtKB-ARBA"/>
</dbReference>